<evidence type="ECO:0000256" key="11">
    <source>
        <dbReference type="ARBA" id="ARBA00023136"/>
    </source>
</evidence>
<sequence>MTKPTTTTSRTCRFRIQGMTCSACSIGIESTLQNINGVQRVAVALATEVAEVEFDPNLVTLSQLLQASENMGFEVSIISAGENTTTLHLKIENSIQEEELLKTSSIAKLQGIEAIELDPSHKKLTISYSSDLIGPRKIISELESSGIKTSLLDEREQEAQLKNSDIKRYYHSFLWSLVFTIPVFLMSMVFSYIPSFKRGFLDVKVVNMLTVGKLFRGVMSTPVQFIIGWRFYVGAYKAMKIRCANMDCLVMVGTNAAYFYSVYVVIRSWTSKDFDNEDFFETTTMLISFILLGKYLVALAKGKTSDAISKLMELTPETARLTIYDEEGRLIGEEMIDRRLVEKDDLVKVLPGEKVSVDGVVVMGESQVDESMVTGESKWVSKVNGDEVIGGTMNRSGVLHVRVTCVGSDTTVARIIRLVEGAQMEKAPVQKLADRISQYFVPLVVGSGTLTWLCWYIAGILDLYPKAWVPLYMDRFELALQFGISVVVVACPCALGLATPTAVMVGTGVGASHGVLIKGGQALESSHKVNCVVFDKTGTLTAGKPTVVSTKLLTDMSLPDFYQLVAATEVNSEHPLAKAMVEHGKNHVQTQAWSEARDFESFTGHGVKATVHDKCILIGNKGLMQRFDIQIPRVASDYMDDAQRLGHTAVLVSVEGDAVGVIAVSDPVKLEASGVISILKKMGLKSLMVTGDSQLTANVVAKEVGIDTVMAEAKPEDKAQKIRELQREGFTVAMVGDGINDSPALAVADVGMAIGAGSDIAIEVANIVLMRSDLEGVVTAIDLSTKSFNRIRLNYVWAMAYNVMAIPIAAGALFPFTRFRLPPWVAGAAMGASSVSVVCSSLLLKYYRRPRELDLLELQGIRVQ</sequence>
<dbReference type="OrthoDB" id="432719at2759"/>
<dbReference type="Gene3D" id="3.30.70.100">
    <property type="match status" value="1"/>
</dbReference>
<dbReference type="CDD" id="cd00371">
    <property type="entry name" value="HMA"/>
    <property type="match status" value="1"/>
</dbReference>
<dbReference type="InterPro" id="IPR018303">
    <property type="entry name" value="ATPase_P-typ_P_site"/>
</dbReference>
<name>A0A200R4S9_MACCD</name>
<keyword evidence="11 12" id="KW-0472">Membrane</keyword>
<evidence type="ECO:0000256" key="1">
    <source>
        <dbReference type="ARBA" id="ARBA00004370"/>
    </source>
</evidence>
<dbReference type="InterPro" id="IPR006121">
    <property type="entry name" value="HMA_dom"/>
</dbReference>
<dbReference type="GO" id="GO:0019829">
    <property type="term" value="F:ATPase-coupled monoatomic cation transmembrane transporter activity"/>
    <property type="evidence" value="ECO:0007669"/>
    <property type="project" value="InterPro"/>
</dbReference>
<dbReference type="GO" id="GO:0016020">
    <property type="term" value="C:membrane"/>
    <property type="evidence" value="ECO:0007669"/>
    <property type="project" value="UniProtKB-SubCell"/>
</dbReference>
<keyword evidence="12" id="KW-0547">Nucleotide-binding</keyword>
<evidence type="ECO:0000256" key="4">
    <source>
        <dbReference type="ARBA" id="ARBA00022692"/>
    </source>
</evidence>
<comment type="subcellular location">
    <subcellularLocation>
        <location evidence="1 12">Membrane</location>
    </subcellularLocation>
</comment>
<dbReference type="Proteomes" id="UP000195402">
    <property type="component" value="Unassembled WGS sequence"/>
</dbReference>
<dbReference type="STRING" id="56857.A0A200R4S9"/>
<dbReference type="InterPro" id="IPR023299">
    <property type="entry name" value="ATPase_P-typ_cyto_dom_N"/>
</dbReference>
<accession>A0A200R4S9</accession>
<dbReference type="GO" id="GO:0046872">
    <property type="term" value="F:metal ion binding"/>
    <property type="evidence" value="ECO:0007669"/>
    <property type="project" value="UniProtKB-KW"/>
</dbReference>
<dbReference type="InterPro" id="IPR036163">
    <property type="entry name" value="HMA_dom_sf"/>
</dbReference>
<dbReference type="SUPFAM" id="SSF81665">
    <property type="entry name" value="Calcium ATPase, transmembrane domain M"/>
    <property type="match status" value="1"/>
</dbReference>
<dbReference type="InterPro" id="IPR027256">
    <property type="entry name" value="P-typ_ATPase_IB"/>
</dbReference>
<dbReference type="PROSITE" id="PS50846">
    <property type="entry name" value="HMA_2"/>
    <property type="match status" value="1"/>
</dbReference>
<evidence type="ECO:0000256" key="8">
    <source>
        <dbReference type="ARBA" id="ARBA00022989"/>
    </source>
</evidence>
<feature type="transmembrane region" description="Helical" evidence="12">
    <location>
        <begin position="214"/>
        <end position="232"/>
    </location>
</feature>
<dbReference type="Pfam" id="PF00122">
    <property type="entry name" value="E1-E2_ATPase"/>
    <property type="match status" value="1"/>
</dbReference>
<dbReference type="FunFam" id="2.70.150.10:FF:000002">
    <property type="entry name" value="Copper-transporting ATPase 1, putative"/>
    <property type="match status" value="1"/>
</dbReference>
<dbReference type="PROSITE" id="PS01047">
    <property type="entry name" value="HMA_1"/>
    <property type="match status" value="1"/>
</dbReference>
<feature type="transmembrane region" description="Helical" evidence="12">
    <location>
        <begin position="795"/>
        <end position="817"/>
    </location>
</feature>
<keyword evidence="9" id="KW-0186">Copper</keyword>
<evidence type="ECO:0000256" key="12">
    <source>
        <dbReference type="RuleBase" id="RU362081"/>
    </source>
</evidence>
<comment type="caution">
    <text evidence="14">The sequence shown here is derived from an EMBL/GenBank/DDBJ whole genome shotgun (WGS) entry which is preliminary data.</text>
</comment>
<organism evidence="14 15">
    <name type="scientific">Macleaya cordata</name>
    <name type="common">Five-seeded plume-poppy</name>
    <name type="synonym">Bocconia cordata</name>
    <dbReference type="NCBI Taxonomy" id="56857"/>
    <lineage>
        <taxon>Eukaryota</taxon>
        <taxon>Viridiplantae</taxon>
        <taxon>Streptophyta</taxon>
        <taxon>Embryophyta</taxon>
        <taxon>Tracheophyta</taxon>
        <taxon>Spermatophyta</taxon>
        <taxon>Magnoliopsida</taxon>
        <taxon>Ranunculales</taxon>
        <taxon>Papaveraceae</taxon>
        <taxon>Papaveroideae</taxon>
        <taxon>Macleaya</taxon>
    </lineage>
</organism>
<dbReference type="InterPro" id="IPR001757">
    <property type="entry name" value="P_typ_ATPase"/>
</dbReference>
<dbReference type="InterPro" id="IPR036412">
    <property type="entry name" value="HAD-like_sf"/>
</dbReference>
<dbReference type="AlphaFoldDB" id="A0A200R4S9"/>
<evidence type="ECO:0000259" key="13">
    <source>
        <dbReference type="PROSITE" id="PS50846"/>
    </source>
</evidence>
<dbReference type="SUPFAM" id="SSF81653">
    <property type="entry name" value="Calcium ATPase, transduction domain A"/>
    <property type="match status" value="1"/>
</dbReference>
<dbReference type="InParanoid" id="A0A200R4S9"/>
<evidence type="ECO:0000256" key="10">
    <source>
        <dbReference type="ARBA" id="ARBA00023065"/>
    </source>
</evidence>
<dbReference type="PRINTS" id="PR00942">
    <property type="entry name" value="CUATPASEI"/>
</dbReference>
<dbReference type="SUPFAM" id="SSF55008">
    <property type="entry name" value="HMA, heavy metal-associated domain"/>
    <property type="match status" value="1"/>
</dbReference>
<dbReference type="PANTHER" id="PTHR46594:SF4">
    <property type="entry name" value="P-TYPE CATION-TRANSPORTING ATPASE"/>
    <property type="match status" value="1"/>
</dbReference>
<gene>
    <name evidence="14" type="ORF">BVC80_1835g93</name>
</gene>
<evidence type="ECO:0000256" key="7">
    <source>
        <dbReference type="ARBA" id="ARBA00022967"/>
    </source>
</evidence>
<dbReference type="PROSITE" id="PS00154">
    <property type="entry name" value="ATPASE_E1_E2"/>
    <property type="match status" value="1"/>
</dbReference>
<keyword evidence="7" id="KW-1278">Translocase</keyword>
<protein>
    <submittedName>
        <fullName evidence="14">Cation-transporting P-type ATPase</fullName>
    </submittedName>
</protein>
<evidence type="ECO:0000256" key="3">
    <source>
        <dbReference type="ARBA" id="ARBA00022448"/>
    </source>
</evidence>
<proteinExistence type="inferred from homology"/>
<evidence type="ECO:0000313" key="14">
    <source>
        <dbReference type="EMBL" id="OVA17717.1"/>
    </source>
</evidence>
<dbReference type="NCBIfam" id="TIGR01494">
    <property type="entry name" value="ATPase_P-type"/>
    <property type="match status" value="1"/>
</dbReference>
<dbReference type="InterPro" id="IPR059000">
    <property type="entry name" value="ATPase_P-type_domA"/>
</dbReference>
<dbReference type="Gene3D" id="3.40.1110.10">
    <property type="entry name" value="Calcium-transporting ATPase, cytoplasmic domain N"/>
    <property type="match status" value="2"/>
</dbReference>
<feature type="transmembrane region" description="Helical" evidence="12">
    <location>
        <begin position="439"/>
        <end position="458"/>
    </location>
</feature>
<keyword evidence="10" id="KW-0406">Ion transport</keyword>
<feature type="transmembrane region" description="Helical" evidence="12">
    <location>
        <begin position="244"/>
        <end position="263"/>
    </location>
</feature>
<evidence type="ECO:0000256" key="2">
    <source>
        <dbReference type="ARBA" id="ARBA00006024"/>
    </source>
</evidence>
<dbReference type="SFLD" id="SFLDS00003">
    <property type="entry name" value="Haloacid_Dehalogenase"/>
    <property type="match status" value="1"/>
</dbReference>
<comment type="similarity">
    <text evidence="2 12">Belongs to the cation transport ATPase (P-type) (TC 3.A.3) family. Type IB subfamily.</text>
</comment>
<keyword evidence="6" id="KW-0677">Repeat</keyword>
<dbReference type="Gene3D" id="2.70.150.10">
    <property type="entry name" value="Calcium-transporting ATPase, cytoplasmic transduction domain A"/>
    <property type="match status" value="1"/>
</dbReference>
<dbReference type="GO" id="GO:0016887">
    <property type="term" value="F:ATP hydrolysis activity"/>
    <property type="evidence" value="ECO:0007669"/>
    <property type="project" value="InterPro"/>
</dbReference>
<evidence type="ECO:0000256" key="5">
    <source>
        <dbReference type="ARBA" id="ARBA00022723"/>
    </source>
</evidence>
<dbReference type="InterPro" id="IPR023298">
    <property type="entry name" value="ATPase_P-typ_TM_dom_sf"/>
</dbReference>
<keyword evidence="3" id="KW-0813">Transport</keyword>
<dbReference type="FunFam" id="3.30.70.100:FF:000005">
    <property type="entry name" value="Copper-exporting P-type ATPase A"/>
    <property type="match status" value="1"/>
</dbReference>
<feature type="transmembrane region" description="Helical" evidence="12">
    <location>
        <begin position="283"/>
        <end position="300"/>
    </location>
</feature>
<reference evidence="14 15" key="1">
    <citation type="journal article" date="2017" name="Mol. Plant">
        <title>The Genome of Medicinal Plant Macleaya cordata Provides New Insights into Benzylisoquinoline Alkaloids Metabolism.</title>
        <authorList>
            <person name="Liu X."/>
            <person name="Liu Y."/>
            <person name="Huang P."/>
            <person name="Ma Y."/>
            <person name="Qing Z."/>
            <person name="Tang Q."/>
            <person name="Cao H."/>
            <person name="Cheng P."/>
            <person name="Zheng Y."/>
            <person name="Yuan Z."/>
            <person name="Zhou Y."/>
            <person name="Liu J."/>
            <person name="Tang Z."/>
            <person name="Zhuo Y."/>
            <person name="Zhang Y."/>
            <person name="Yu L."/>
            <person name="Huang J."/>
            <person name="Yang P."/>
            <person name="Peng Q."/>
            <person name="Zhang J."/>
            <person name="Jiang W."/>
            <person name="Zhang Z."/>
            <person name="Lin K."/>
            <person name="Ro D.K."/>
            <person name="Chen X."/>
            <person name="Xiong X."/>
            <person name="Shang Y."/>
            <person name="Huang S."/>
            <person name="Zeng J."/>
        </authorList>
    </citation>
    <scope>NUCLEOTIDE SEQUENCE [LARGE SCALE GENOMIC DNA]</scope>
    <source>
        <strain evidence="15">cv. BLH2017</strain>
        <tissue evidence="14">Root</tissue>
    </source>
</reference>
<feature type="domain" description="HMA" evidence="13">
    <location>
        <begin position="10"/>
        <end position="76"/>
    </location>
</feature>
<dbReference type="PANTHER" id="PTHR46594">
    <property type="entry name" value="P-TYPE CATION-TRANSPORTING ATPASE"/>
    <property type="match status" value="1"/>
</dbReference>
<evidence type="ECO:0000256" key="9">
    <source>
        <dbReference type="ARBA" id="ARBA00023008"/>
    </source>
</evidence>
<keyword evidence="5 12" id="KW-0479">Metal-binding</keyword>
<feature type="transmembrane region" description="Helical" evidence="12">
    <location>
        <begin position="478"/>
        <end position="498"/>
    </location>
</feature>
<dbReference type="PRINTS" id="PR00119">
    <property type="entry name" value="CATATPASE"/>
</dbReference>
<dbReference type="EMBL" id="MVGT01000437">
    <property type="protein sequence ID" value="OVA17717.1"/>
    <property type="molecule type" value="Genomic_DNA"/>
</dbReference>
<dbReference type="Pfam" id="PF00403">
    <property type="entry name" value="HMA"/>
    <property type="match status" value="1"/>
</dbReference>
<dbReference type="NCBIfam" id="TIGR01525">
    <property type="entry name" value="ATPase-IB_hvy"/>
    <property type="match status" value="1"/>
</dbReference>
<dbReference type="InterPro" id="IPR008250">
    <property type="entry name" value="ATPase_P-typ_transduc_dom_A_sf"/>
</dbReference>
<dbReference type="InterPro" id="IPR044492">
    <property type="entry name" value="P_typ_ATPase_HD_dom"/>
</dbReference>
<dbReference type="InterPro" id="IPR023214">
    <property type="entry name" value="HAD_sf"/>
</dbReference>
<dbReference type="GO" id="GO:0005524">
    <property type="term" value="F:ATP binding"/>
    <property type="evidence" value="ECO:0007669"/>
    <property type="project" value="UniProtKB-UniRule"/>
</dbReference>
<evidence type="ECO:0000313" key="15">
    <source>
        <dbReference type="Proteomes" id="UP000195402"/>
    </source>
</evidence>
<keyword evidence="12" id="KW-0067">ATP-binding</keyword>
<feature type="transmembrane region" description="Helical" evidence="12">
    <location>
        <begin position="823"/>
        <end position="844"/>
    </location>
</feature>
<dbReference type="CDD" id="cd02094">
    <property type="entry name" value="P-type_ATPase_Cu-like"/>
    <property type="match status" value="1"/>
</dbReference>
<dbReference type="InterPro" id="IPR017969">
    <property type="entry name" value="Heavy-metal-associated_CS"/>
</dbReference>
<dbReference type="FunFam" id="3.40.50.1000:FF:000031">
    <property type="entry name" value="Probable copper-transporting ATPase HMA5"/>
    <property type="match status" value="1"/>
</dbReference>
<dbReference type="Pfam" id="PF00702">
    <property type="entry name" value="Hydrolase"/>
    <property type="match status" value="1"/>
</dbReference>
<keyword evidence="4 12" id="KW-0812">Transmembrane</keyword>
<keyword evidence="15" id="KW-1185">Reference proteome</keyword>
<keyword evidence="8 12" id="KW-1133">Transmembrane helix</keyword>
<evidence type="ECO:0000256" key="6">
    <source>
        <dbReference type="ARBA" id="ARBA00022737"/>
    </source>
</evidence>
<dbReference type="SFLD" id="SFLDF00027">
    <property type="entry name" value="p-type_atpase"/>
    <property type="match status" value="1"/>
</dbReference>
<dbReference type="Gene3D" id="3.40.50.1000">
    <property type="entry name" value="HAD superfamily/HAD-like"/>
    <property type="match status" value="1"/>
</dbReference>
<feature type="transmembrane region" description="Helical" evidence="12">
    <location>
        <begin position="172"/>
        <end position="194"/>
    </location>
</feature>
<dbReference type="SUPFAM" id="SSF56784">
    <property type="entry name" value="HAD-like"/>
    <property type="match status" value="1"/>
</dbReference>
<dbReference type="SFLD" id="SFLDG00002">
    <property type="entry name" value="C1.7:_P-type_atpase_like"/>
    <property type="match status" value="1"/>
</dbReference>
<dbReference type="OMA" id="TIWAYST"/>